<keyword evidence="5" id="KW-0658">Purine biosynthesis</keyword>
<keyword evidence="7" id="KW-0511">Multifunctional enzyme</keyword>
<evidence type="ECO:0000313" key="9">
    <source>
        <dbReference type="EMBL" id="QBK88176.1"/>
    </source>
</evidence>
<organism evidence="9">
    <name type="scientific">Marseillevirus LCMAC202</name>
    <dbReference type="NCBI Taxonomy" id="2506606"/>
    <lineage>
        <taxon>Viruses</taxon>
        <taxon>Varidnaviria</taxon>
        <taxon>Bamfordvirae</taxon>
        <taxon>Nucleocytoviricota</taxon>
        <taxon>Megaviricetes</taxon>
        <taxon>Pimascovirales</taxon>
        <taxon>Pimascovirales incertae sedis</taxon>
        <taxon>Marseilleviridae</taxon>
    </lineage>
</organism>
<dbReference type="SUPFAM" id="SSF53927">
    <property type="entry name" value="Cytidine deaminase-like"/>
    <property type="match status" value="1"/>
</dbReference>
<dbReference type="PROSITE" id="PS51855">
    <property type="entry name" value="MGS"/>
    <property type="match status" value="1"/>
</dbReference>
<dbReference type="EMBL" id="MK500377">
    <property type="protein sequence ID" value="QBK88176.1"/>
    <property type="molecule type" value="Genomic_DNA"/>
</dbReference>
<dbReference type="FunFam" id="3.40.50.1380:FF:000001">
    <property type="entry name" value="Bifunctional purine biosynthesis protein PurH"/>
    <property type="match status" value="1"/>
</dbReference>
<dbReference type="CDD" id="cd01421">
    <property type="entry name" value="IMPCH"/>
    <property type="match status" value="1"/>
</dbReference>
<comment type="pathway">
    <text evidence="2">Purine metabolism; IMP biosynthesis via de novo pathway; 5-formamido-1-(5-phospho-D-ribosyl)imidazole-4-carboxamide from 5-amino-1-(5-phospho-D-ribosyl)imidazole-4-carboxamide (10-formyl THF route): step 1/1.</text>
</comment>
<evidence type="ECO:0000256" key="2">
    <source>
        <dbReference type="ARBA" id="ARBA00004954"/>
    </source>
</evidence>
<keyword evidence="4" id="KW-0808">Transferase</keyword>
<dbReference type="InterPro" id="IPR024051">
    <property type="entry name" value="AICAR_Tfase_dup_dom_sf"/>
</dbReference>
<sequence length="558" mass="61275">MKYAIISVWDKTGVCEFARLLINKGYRILSTGGTYTAIKSSLTLEQQKNLTKVSNYTGFPEILGGRVKTLHPKIHAGILAREDQLDELEGMGLAKISVVVANLYPFAEAMQSGIEALALENIDIGGHTLIRAAAKNYPNTLVLTDPADYSHIDNLTVNERRIFAQKAFAHAAEYDISIARYFGDQTVRKYYPIHELKYGCNPHQDHAALCGINTNDVPLQVLNGSLGYINVIDALLGYQLVCEASLRLGVPAAASYKHTSPAGVGLGRELCYAETQVFDVLGRSLTPVATAFIRARNCDPLSSFGDFISISDPVDCCTAELVKREVSDGIIAPSYDDDALEILKEKKAGKYTILQLPRDWKRPNDIEYREIGGLALSQAPNCAQTLDTDLSNIPTINQYIPEHSKDDLILANITLKYTQSNSVAYALNSQVIGIGAGQQNRVDCVKLAGEKARRWCARFTAVAQQERLQIKCRIQKRTEQTNAMYAFLDSRSWAPTSSELSLASDAFFPFPDSIEVATRYGVKYILQPGGSLGDDACVAACNEHGITMAISGKRMFLH</sequence>
<keyword evidence="6" id="KW-0378">Hydrolase</keyword>
<dbReference type="GO" id="GO:0004643">
    <property type="term" value="F:phosphoribosylaminoimidazolecarboxamide formyltransferase activity"/>
    <property type="evidence" value="ECO:0007669"/>
    <property type="project" value="InterPro"/>
</dbReference>
<dbReference type="PANTHER" id="PTHR11692">
    <property type="entry name" value="BIFUNCTIONAL PURINE BIOSYNTHESIS PROTEIN PURH"/>
    <property type="match status" value="1"/>
</dbReference>
<dbReference type="Gene3D" id="3.40.140.20">
    <property type="match status" value="2"/>
</dbReference>
<evidence type="ECO:0000256" key="7">
    <source>
        <dbReference type="ARBA" id="ARBA00023268"/>
    </source>
</evidence>
<dbReference type="PIRSF" id="PIRSF000414">
    <property type="entry name" value="AICARFT_IMPCHas"/>
    <property type="match status" value="1"/>
</dbReference>
<evidence type="ECO:0000256" key="4">
    <source>
        <dbReference type="ARBA" id="ARBA00022679"/>
    </source>
</evidence>
<dbReference type="SMART" id="SM00851">
    <property type="entry name" value="MGS"/>
    <property type="match status" value="1"/>
</dbReference>
<dbReference type="UniPathway" id="UPA00074">
    <property type="reaction ID" value="UER00133"/>
</dbReference>
<dbReference type="SUPFAM" id="SSF52335">
    <property type="entry name" value="Methylglyoxal synthase-like"/>
    <property type="match status" value="1"/>
</dbReference>
<accession>A0A481Z0H5</accession>
<comment type="pathway">
    <text evidence="1">Purine metabolism; IMP biosynthesis via de novo pathway; IMP from 5-formamido-1-(5-phospho-D-ribosyl)imidazole-4-carboxamide: step 1/1.</text>
</comment>
<dbReference type="InterPro" id="IPR036914">
    <property type="entry name" value="MGS-like_dom_sf"/>
</dbReference>
<feature type="domain" description="MGS-like" evidence="8">
    <location>
        <begin position="1"/>
        <end position="144"/>
    </location>
</feature>
<dbReference type="GO" id="GO:0003937">
    <property type="term" value="F:IMP cyclohydrolase activity"/>
    <property type="evidence" value="ECO:0007669"/>
    <property type="project" value="InterPro"/>
</dbReference>
<dbReference type="InterPro" id="IPR016193">
    <property type="entry name" value="Cytidine_deaminase-like"/>
</dbReference>
<reference evidence="9" key="1">
    <citation type="journal article" date="2019" name="MBio">
        <title>Virus Genomes from Deep Sea Sediments Expand the Ocean Megavirome and Support Independent Origins of Viral Gigantism.</title>
        <authorList>
            <person name="Backstrom D."/>
            <person name="Yutin N."/>
            <person name="Jorgensen S.L."/>
            <person name="Dharamshi J."/>
            <person name="Homa F."/>
            <person name="Zaremba-Niedwiedzka K."/>
            <person name="Spang A."/>
            <person name="Wolf Y.I."/>
            <person name="Koonin E.V."/>
            <person name="Ettema T.J."/>
        </authorList>
    </citation>
    <scope>NUCLEOTIDE SEQUENCE</scope>
</reference>
<dbReference type="Gene3D" id="3.40.50.1380">
    <property type="entry name" value="Methylglyoxal synthase-like domain"/>
    <property type="match status" value="1"/>
</dbReference>
<dbReference type="SMART" id="SM00798">
    <property type="entry name" value="AICARFT_IMPCHas"/>
    <property type="match status" value="1"/>
</dbReference>
<dbReference type="PANTHER" id="PTHR11692:SF0">
    <property type="entry name" value="BIFUNCTIONAL PURINE BIOSYNTHESIS PROTEIN ATIC"/>
    <property type="match status" value="1"/>
</dbReference>
<evidence type="ECO:0000259" key="8">
    <source>
        <dbReference type="PROSITE" id="PS51855"/>
    </source>
</evidence>
<dbReference type="Pfam" id="PF02142">
    <property type="entry name" value="MGS"/>
    <property type="match status" value="1"/>
</dbReference>
<proteinExistence type="inferred from homology"/>
<protein>
    <submittedName>
        <fullName evidence="9">AICARFT/IMPCHase bienzyme</fullName>
    </submittedName>
</protein>
<comment type="similarity">
    <text evidence="3">Belongs to the PurH family.</text>
</comment>
<gene>
    <name evidence="9" type="ORF">LCMAC202_05380</name>
</gene>
<evidence type="ECO:0000256" key="3">
    <source>
        <dbReference type="ARBA" id="ARBA00007667"/>
    </source>
</evidence>
<evidence type="ECO:0000256" key="6">
    <source>
        <dbReference type="ARBA" id="ARBA00022801"/>
    </source>
</evidence>
<dbReference type="Pfam" id="PF01808">
    <property type="entry name" value="AICARFT_IMPCHas"/>
    <property type="match status" value="1"/>
</dbReference>
<name>A0A481Z0H5_9VIRU</name>
<dbReference type="GO" id="GO:0006189">
    <property type="term" value="P:'de novo' IMP biosynthetic process"/>
    <property type="evidence" value="ECO:0007669"/>
    <property type="project" value="UniProtKB-UniPathway"/>
</dbReference>
<evidence type="ECO:0000256" key="1">
    <source>
        <dbReference type="ARBA" id="ARBA00004844"/>
    </source>
</evidence>
<dbReference type="InterPro" id="IPR002695">
    <property type="entry name" value="PurH-like"/>
</dbReference>
<evidence type="ECO:0000256" key="5">
    <source>
        <dbReference type="ARBA" id="ARBA00022755"/>
    </source>
</evidence>
<dbReference type="InterPro" id="IPR011607">
    <property type="entry name" value="MGS-like_dom"/>
</dbReference>